<keyword evidence="9" id="KW-0812">Transmembrane</keyword>
<evidence type="ECO:0000256" key="8">
    <source>
        <dbReference type="SAM" id="Coils"/>
    </source>
</evidence>
<sequence length="523" mass="57980">MNQVSEQTKISNARAEHGDSMSIRRQLLAYIVAGVFVLLVLFSITISWLAGKETSKLTINNAQQVARALAQQSVLALLTESEENASTALDQVMSFPDVSGAGLVTLDGEIFGWRGDARGEQYFRNFDWQNTRSYLILEEDESNWFVASAVILTDNDGNSETELFEATEEKLGYAILSFSKETLTQINRDIILTIAITGGIAVIGLILIVGGAIQRQLAPLQELSEVMAYNHETGEHKLAKVQGAKEVEQMANSFNAMMLTLDEQDERLRNQRDQLEAEVKIRTAELTVARDAALTSSRHKSEFLANMTHELRTPIQSIIGYVDLVKEEAENEGQFDMVTDLDKVTRNADRLLGMINCLLDLSKIEAGRMELNLSSTYLKDLLQDLSEATAPLFPRNNNKFLLDNHSDNPILRIDSEKLLQVLINLVSNACKFTERGTVTLRVENTHSEINFSVIDTGIGIPADQLAKIFDQFQQVDSGETRRFGGTGLGLAISKQFCELMGAKIKVESIEGEGSCFTVKLPMS</sequence>
<feature type="transmembrane region" description="Helical" evidence="9">
    <location>
        <begin position="27"/>
        <end position="50"/>
    </location>
</feature>
<organism evidence="12 13">
    <name type="scientific">Planctobacterium marinum</name>
    <dbReference type="NCBI Taxonomy" id="1631968"/>
    <lineage>
        <taxon>Bacteria</taxon>
        <taxon>Pseudomonadati</taxon>
        <taxon>Pseudomonadota</taxon>
        <taxon>Gammaproteobacteria</taxon>
        <taxon>Alteromonadales</taxon>
        <taxon>Alteromonadaceae</taxon>
        <taxon>Planctobacterium</taxon>
    </lineage>
</organism>
<dbReference type="CDD" id="cd00082">
    <property type="entry name" value="HisKA"/>
    <property type="match status" value="1"/>
</dbReference>
<dbReference type="EC" id="2.7.13.3" evidence="3"/>
<dbReference type="PROSITE" id="PS50885">
    <property type="entry name" value="HAMP"/>
    <property type="match status" value="1"/>
</dbReference>
<dbReference type="InterPro" id="IPR005467">
    <property type="entry name" value="His_kinase_dom"/>
</dbReference>
<evidence type="ECO:0000313" key="13">
    <source>
        <dbReference type="Proteomes" id="UP001333710"/>
    </source>
</evidence>
<evidence type="ECO:0000256" key="1">
    <source>
        <dbReference type="ARBA" id="ARBA00000085"/>
    </source>
</evidence>
<dbReference type="KEGG" id="pmaw:MACH26_23000"/>
<dbReference type="InterPro" id="IPR036890">
    <property type="entry name" value="HATPase_C_sf"/>
</dbReference>
<dbReference type="EMBL" id="AP027272">
    <property type="protein sequence ID" value="BDX06779.1"/>
    <property type="molecule type" value="Genomic_DNA"/>
</dbReference>
<dbReference type="PROSITE" id="PS50109">
    <property type="entry name" value="HIS_KIN"/>
    <property type="match status" value="1"/>
</dbReference>
<keyword evidence="9" id="KW-0472">Membrane</keyword>
<dbReference type="Gene3D" id="3.30.565.10">
    <property type="entry name" value="Histidine kinase-like ATPase, C-terminal domain"/>
    <property type="match status" value="1"/>
</dbReference>
<dbReference type="InterPro" id="IPR004358">
    <property type="entry name" value="Sig_transdc_His_kin-like_C"/>
</dbReference>
<dbReference type="Pfam" id="PF00512">
    <property type="entry name" value="HisKA"/>
    <property type="match status" value="1"/>
</dbReference>
<dbReference type="GO" id="GO:0016020">
    <property type="term" value="C:membrane"/>
    <property type="evidence" value="ECO:0007669"/>
    <property type="project" value="UniProtKB-SubCell"/>
</dbReference>
<evidence type="ECO:0000256" key="9">
    <source>
        <dbReference type="SAM" id="Phobius"/>
    </source>
</evidence>
<dbReference type="SMART" id="SM00388">
    <property type="entry name" value="HisKA"/>
    <property type="match status" value="1"/>
</dbReference>
<dbReference type="FunFam" id="3.30.565.10:FF:000010">
    <property type="entry name" value="Sensor histidine kinase RcsC"/>
    <property type="match status" value="1"/>
</dbReference>
<dbReference type="SUPFAM" id="SSF47384">
    <property type="entry name" value="Homodimeric domain of signal transducing histidine kinase"/>
    <property type="match status" value="1"/>
</dbReference>
<dbReference type="AlphaFoldDB" id="A0AA48HRS3"/>
<dbReference type="InterPro" id="IPR003594">
    <property type="entry name" value="HATPase_dom"/>
</dbReference>
<evidence type="ECO:0000256" key="7">
    <source>
        <dbReference type="ARBA" id="ARBA00023012"/>
    </source>
</evidence>
<comment type="subcellular location">
    <subcellularLocation>
        <location evidence="2">Membrane</location>
    </subcellularLocation>
</comment>
<dbReference type="GO" id="GO:0000155">
    <property type="term" value="F:phosphorelay sensor kinase activity"/>
    <property type="evidence" value="ECO:0007669"/>
    <property type="project" value="InterPro"/>
</dbReference>
<evidence type="ECO:0000259" key="11">
    <source>
        <dbReference type="PROSITE" id="PS50885"/>
    </source>
</evidence>
<accession>A0AA48HRS3</accession>
<name>A0AA48HRS3_9ALTE</name>
<dbReference type="Gene3D" id="6.10.340.10">
    <property type="match status" value="1"/>
</dbReference>
<keyword evidence="5" id="KW-0808">Transferase</keyword>
<dbReference type="SUPFAM" id="SSF55874">
    <property type="entry name" value="ATPase domain of HSP90 chaperone/DNA topoisomerase II/histidine kinase"/>
    <property type="match status" value="1"/>
</dbReference>
<evidence type="ECO:0000256" key="4">
    <source>
        <dbReference type="ARBA" id="ARBA00022553"/>
    </source>
</evidence>
<dbReference type="Pfam" id="PF02518">
    <property type="entry name" value="HATPase_c"/>
    <property type="match status" value="1"/>
</dbReference>
<keyword evidence="13" id="KW-1185">Reference proteome</keyword>
<feature type="coiled-coil region" evidence="8">
    <location>
        <begin position="258"/>
        <end position="285"/>
    </location>
</feature>
<evidence type="ECO:0000256" key="6">
    <source>
        <dbReference type="ARBA" id="ARBA00022777"/>
    </source>
</evidence>
<dbReference type="Gene3D" id="1.10.287.130">
    <property type="match status" value="1"/>
</dbReference>
<proteinExistence type="predicted"/>
<evidence type="ECO:0000256" key="5">
    <source>
        <dbReference type="ARBA" id="ARBA00022679"/>
    </source>
</evidence>
<protein>
    <recommendedName>
        <fullName evidence="3">histidine kinase</fullName>
        <ecNumber evidence="3">2.7.13.3</ecNumber>
    </recommendedName>
</protein>
<feature type="domain" description="Histidine kinase" evidence="10">
    <location>
        <begin position="306"/>
        <end position="523"/>
    </location>
</feature>
<keyword evidence="8" id="KW-0175">Coiled coil</keyword>
<dbReference type="InterPro" id="IPR003661">
    <property type="entry name" value="HisK_dim/P_dom"/>
</dbReference>
<keyword evidence="9" id="KW-1133">Transmembrane helix</keyword>
<dbReference type="Proteomes" id="UP001333710">
    <property type="component" value="Chromosome"/>
</dbReference>
<dbReference type="RefSeq" id="WP_338292780.1">
    <property type="nucleotide sequence ID" value="NZ_AP027272.1"/>
</dbReference>
<keyword evidence="4" id="KW-0597">Phosphoprotein</keyword>
<evidence type="ECO:0000259" key="10">
    <source>
        <dbReference type="PROSITE" id="PS50109"/>
    </source>
</evidence>
<feature type="transmembrane region" description="Helical" evidence="9">
    <location>
        <begin position="190"/>
        <end position="213"/>
    </location>
</feature>
<feature type="domain" description="HAMP" evidence="11">
    <location>
        <begin position="214"/>
        <end position="266"/>
    </location>
</feature>
<evidence type="ECO:0000313" key="12">
    <source>
        <dbReference type="EMBL" id="BDX06779.1"/>
    </source>
</evidence>
<keyword evidence="7" id="KW-0902">Two-component regulatory system</keyword>
<dbReference type="InterPro" id="IPR050736">
    <property type="entry name" value="Sensor_HK_Regulatory"/>
</dbReference>
<dbReference type="PANTHER" id="PTHR43711">
    <property type="entry name" value="TWO-COMPONENT HISTIDINE KINASE"/>
    <property type="match status" value="1"/>
</dbReference>
<reference evidence="12" key="1">
    <citation type="submission" date="2023-01" db="EMBL/GenBank/DDBJ databases">
        <title>Complete genome sequence of Planctobacterium marinum strain Dej080120_11.</title>
        <authorList>
            <person name="Ueki S."/>
            <person name="Maruyama F."/>
        </authorList>
    </citation>
    <scope>NUCLEOTIDE SEQUENCE</scope>
    <source>
        <strain evidence="12">Dej080120_11</strain>
    </source>
</reference>
<dbReference type="InterPro" id="IPR003660">
    <property type="entry name" value="HAMP_dom"/>
</dbReference>
<evidence type="ECO:0000256" key="2">
    <source>
        <dbReference type="ARBA" id="ARBA00004370"/>
    </source>
</evidence>
<dbReference type="SMART" id="SM00387">
    <property type="entry name" value="HATPase_c"/>
    <property type="match status" value="1"/>
</dbReference>
<comment type="catalytic activity">
    <reaction evidence="1">
        <text>ATP + protein L-histidine = ADP + protein N-phospho-L-histidine.</text>
        <dbReference type="EC" id="2.7.13.3"/>
    </reaction>
</comment>
<gene>
    <name evidence="12" type="ORF">MACH26_23000</name>
</gene>
<dbReference type="InterPro" id="IPR036097">
    <property type="entry name" value="HisK_dim/P_sf"/>
</dbReference>
<dbReference type="PANTHER" id="PTHR43711:SF26">
    <property type="entry name" value="SENSOR HISTIDINE KINASE RCSC"/>
    <property type="match status" value="1"/>
</dbReference>
<keyword evidence="6" id="KW-0418">Kinase</keyword>
<evidence type="ECO:0000256" key="3">
    <source>
        <dbReference type="ARBA" id="ARBA00012438"/>
    </source>
</evidence>
<dbReference type="CDD" id="cd16922">
    <property type="entry name" value="HATPase_EvgS-ArcB-TorS-like"/>
    <property type="match status" value="1"/>
</dbReference>
<dbReference type="PRINTS" id="PR00344">
    <property type="entry name" value="BCTRLSENSOR"/>
</dbReference>